<keyword evidence="1" id="KW-0472">Membrane</keyword>
<dbReference type="EMBL" id="DTLS01000046">
    <property type="protein sequence ID" value="HGZ59889.1"/>
    <property type="molecule type" value="Genomic_DNA"/>
</dbReference>
<sequence>MAFLYPIAISLAADGVVSTSNLVSYIIVFLIIGAIFVVVRLAIGLRREGVAPSAPQPPVQTPAPSAPPVQLVALPSITTETLAAAVAAVHMHLKSKKSTPPTLQARVESYHNVNAWLISERMNPYFREDPHFREKIKP</sequence>
<organism evidence="2">
    <name type="scientific">Fervidicoccus fontis</name>
    <dbReference type="NCBI Taxonomy" id="683846"/>
    <lineage>
        <taxon>Archaea</taxon>
        <taxon>Thermoproteota</taxon>
        <taxon>Thermoprotei</taxon>
        <taxon>Fervidicoccales</taxon>
        <taxon>Fervidicoccaceae</taxon>
        <taxon>Fervidicoccus</taxon>
    </lineage>
</organism>
<reference evidence="2" key="1">
    <citation type="journal article" date="2020" name="mSystems">
        <title>Genome- and Community-Level Interaction Insights into Carbon Utilization and Element Cycling Functions of Hydrothermarchaeota in Hydrothermal Sediment.</title>
        <authorList>
            <person name="Zhou Z."/>
            <person name="Liu Y."/>
            <person name="Xu W."/>
            <person name="Pan J."/>
            <person name="Luo Z.H."/>
            <person name="Li M."/>
        </authorList>
    </citation>
    <scope>NUCLEOTIDE SEQUENCE [LARGE SCALE GENOMIC DNA]</scope>
    <source>
        <strain evidence="2">SpSt-885</strain>
    </source>
</reference>
<feature type="transmembrane region" description="Helical" evidence="1">
    <location>
        <begin position="22"/>
        <end position="43"/>
    </location>
</feature>
<gene>
    <name evidence="2" type="ORF">ENW83_01605</name>
</gene>
<keyword evidence="1" id="KW-1133">Transmembrane helix</keyword>
<proteinExistence type="predicted"/>
<keyword evidence="1" id="KW-0812">Transmembrane</keyword>
<dbReference type="AlphaFoldDB" id="A0A7J3SLX7"/>
<comment type="caution">
    <text evidence="2">The sequence shown here is derived from an EMBL/GenBank/DDBJ whole genome shotgun (WGS) entry which is preliminary data.</text>
</comment>
<evidence type="ECO:0000313" key="2">
    <source>
        <dbReference type="EMBL" id="HGZ59889.1"/>
    </source>
</evidence>
<evidence type="ECO:0000256" key="1">
    <source>
        <dbReference type="SAM" id="Phobius"/>
    </source>
</evidence>
<protein>
    <submittedName>
        <fullName evidence="2">Uncharacterized protein</fullName>
    </submittedName>
</protein>
<accession>A0A7J3SLX7</accession>
<name>A0A7J3SLX7_9CREN</name>